<dbReference type="PROSITE" id="PS50198">
    <property type="entry name" value="PPIC_PPIASE_2"/>
    <property type="match status" value="1"/>
</dbReference>
<dbReference type="Pfam" id="PF00639">
    <property type="entry name" value="Rotamase"/>
    <property type="match status" value="1"/>
</dbReference>
<keyword evidence="1" id="KW-0697">Rotamase</keyword>
<evidence type="ECO:0000313" key="3">
    <source>
        <dbReference type="EMBL" id="AGH97656.1"/>
    </source>
</evidence>
<dbReference type="AlphaFoldDB" id="M4VHX9"/>
<evidence type="ECO:0000256" key="1">
    <source>
        <dbReference type="PROSITE-ProRule" id="PRU00278"/>
    </source>
</evidence>
<evidence type="ECO:0000259" key="2">
    <source>
        <dbReference type="PROSITE" id="PS50198"/>
    </source>
</evidence>
<dbReference type="GO" id="GO:0003755">
    <property type="term" value="F:peptidyl-prolyl cis-trans isomerase activity"/>
    <property type="evidence" value="ECO:0007669"/>
    <property type="project" value="UniProtKB-KW"/>
</dbReference>
<reference evidence="3 4" key="1">
    <citation type="journal article" date="2013" name="ISME J.">
        <title>By their genes ye shall know them: genomic signatures of predatory bacteria.</title>
        <authorList>
            <person name="Pasternak Z."/>
            <person name="Pietrokovski S."/>
            <person name="Rotem O."/>
            <person name="Gophna U."/>
            <person name="Lurie-Weinberger M.N."/>
            <person name="Jurkevitch E."/>
        </authorList>
    </citation>
    <scope>NUCLEOTIDE SEQUENCE [LARGE SCALE GENOMIC DNA]</scope>
    <source>
        <strain evidence="3">EPB</strain>
    </source>
</reference>
<dbReference type="SUPFAM" id="SSF109998">
    <property type="entry name" value="Triger factor/SurA peptide-binding domain-like"/>
    <property type="match status" value="1"/>
</dbReference>
<dbReference type="KEGG" id="man:A11S_833"/>
<gene>
    <name evidence="3" type="ORF">A11S_833</name>
</gene>
<dbReference type="RefSeq" id="WP_015467205.1">
    <property type="nucleotide sequence ID" value="NC_020812.1"/>
</dbReference>
<dbReference type="InterPro" id="IPR000297">
    <property type="entry name" value="PPIase_PpiC"/>
</dbReference>
<protein>
    <submittedName>
        <fullName evidence="3">Peptidyl-prolyl cis-trans isomerase ppiD</fullName>
        <ecNumber evidence="3">5.2.1.8</ecNumber>
    </submittedName>
</protein>
<dbReference type="Proteomes" id="UP000011932">
    <property type="component" value="Chromosome"/>
</dbReference>
<dbReference type="SUPFAM" id="SSF54534">
    <property type="entry name" value="FKBP-like"/>
    <property type="match status" value="1"/>
</dbReference>
<dbReference type="EMBL" id="CP003538">
    <property type="protein sequence ID" value="AGH97656.1"/>
    <property type="molecule type" value="Genomic_DNA"/>
</dbReference>
<proteinExistence type="predicted"/>
<keyword evidence="1 3" id="KW-0413">Isomerase</keyword>
<accession>M4VHX9</accession>
<dbReference type="Gene3D" id="3.10.50.40">
    <property type="match status" value="1"/>
</dbReference>
<dbReference type="HOGENOM" id="CLU_034646_9_1_5"/>
<dbReference type="InterPro" id="IPR027304">
    <property type="entry name" value="Trigger_fact/SurA_dom_sf"/>
</dbReference>
<dbReference type="PANTHER" id="PTHR47245">
    <property type="entry name" value="PEPTIDYLPROLYL ISOMERASE"/>
    <property type="match status" value="1"/>
</dbReference>
<dbReference type="EC" id="5.2.1.8" evidence="3"/>
<feature type="domain" description="PpiC" evidence="2">
    <location>
        <begin position="106"/>
        <end position="208"/>
    </location>
</feature>
<dbReference type="InterPro" id="IPR050245">
    <property type="entry name" value="PrsA_foldase"/>
</dbReference>
<dbReference type="OrthoDB" id="196786at2"/>
<organism evidence="3 4">
    <name type="scientific">Micavibrio aeruginosavorus EPB</name>
    <dbReference type="NCBI Taxonomy" id="349215"/>
    <lineage>
        <taxon>Bacteria</taxon>
        <taxon>Pseudomonadati</taxon>
        <taxon>Bdellovibrionota</taxon>
        <taxon>Bdellovibrionia</taxon>
        <taxon>Bdellovibrionales</taxon>
        <taxon>Pseudobdellovibrionaceae</taxon>
        <taxon>Micavibrio</taxon>
    </lineage>
</organism>
<sequence>MIMKSIAPGIEVNGIRISTEEINAEVQYHPAESLFSAKYEAMRALVIREMLIQRAVEMGLCKRDDAVKNPDQIIDDLLEKEINVPDADIDTCKRYYENNRSKFFTSPLFEVSHILYLAPVDDTEARIEALEKAKSTLSRIKREPELFDAIAKSESACSSAKDGGFLGQISRGQTMPAFEAALFQMSEGDISAEPVATEVGYHIIKVHKCAEGKQLPFDNVADWIAQDLHEKSWNRAFKQYIQILAGRSRISGFRFEGAQSPLVQ</sequence>
<evidence type="ECO:0000313" key="4">
    <source>
        <dbReference type="Proteomes" id="UP000011932"/>
    </source>
</evidence>
<name>M4VHX9_9BACT</name>
<dbReference type="InterPro" id="IPR046357">
    <property type="entry name" value="PPIase_dom_sf"/>
</dbReference>
<dbReference type="STRING" id="349215.A11S_833"/>
<dbReference type="PANTHER" id="PTHR47245:SF2">
    <property type="entry name" value="PEPTIDYL-PROLYL CIS-TRANS ISOMERASE HP_0175-RELATED"/>
    <property type="match status" value="1"/>
</dbReference>